<evidence type="ECO:0000313" key="3">
    <source>
        <dbReference type="WBParaSite" id="TMUE_0000000404.1"/>
    </source>
</evidence>
<dbReference type="PANTHER" id="PTHR10367">
    <property type="entry name" value="MRNA-CAPPING ENZYME"/>
    <property type="match status" value="1"/>
</dbReference>
<protein>
    <submittedName>
        <fullName evidence="3">DSPc domain-containing protein</fullName>
    </submittedName>
</protein>
<reference evidence="3" key="1">
    <citation type="submission" date="2019-12" db="UniProtKB">
        <authorList>
            <consortium name="WormBaseParasite"/>
        </authorList>
    </citation>
    <scope>IDENTIFICATION</scope>
</reference>
<dbReference type="Gene3D" id="3.90.190.10">
    <property type="entry name" value="Protein tyrosine phosphatase superfamily"/>
    <property type="match status" value="1"/>
</dbReference>
<accession>A0A5S6PZT8</accession>
<dbReference type="Proteomes" id="UP000046395">
    <property type="component" value="Unassembled WGS sequence"/>
</dbReference>
<dbReference type="GO" id="GO:0004651">
    <property type="term" value="F:polynucleotide 5'-phosphatase activity"/>
    <property type="evidence" value="ECO:0007669"/>
    <property type="project" value="TreeGrafter"/>
</dbReference>
<dbReference type="PANTHER" id="PTHR10367:SF9">
    <property type="entry name" value="DUAL-SPECIFICITY PHOSPHATASE 11 (RNA_RNP COMPLEX 1-INTERACTING)"/>
    <property type="match status" value="1"/>
</dbReference>
<feature type="compositionally biased region" description="Basic residues" evidence="1">
    <location>
        <begin position="327"/>
        <end position="337"/>
    </location>
</feature>
<dbReference type="STRING" id="70415.A0A5S6PZT8"/>
<organism evidence="2 3">
    <name type="scientific">Trichuris muris</name>
    <name type="common">Mouse whipworm</name>
    <dbReference type="NCBI Taxonomy" id="70415"/>
    <lineage>
        <taxon>Eukaryota</taxon>
        <taxon>Metazoa</taxon>
        <taxon>Ecdysozoa</taxon>
        <taxon>Nematoda</taxon>
        <taxon>Enoplea</taxon>
        <taxon>Dorylaimia</taxon>
        <taxon>Trichinellida</taxon>
        <taxon>Trichuridae</taxon>
        <taxon>Trichuris</taxon>
    </lineage>
</organism>
<dbReference type="AlphaFoldDB" id="A0A5S6PZT8"/>
<sequence length="366" mass="42033">MVRSKRNQLPARWESYSAVGEKIPNSPFIPCKTPLRRELCRKLRNAERRFTVESLVVSITQRDYRIGMVIDLCDTDRYLDAGAFESWGIQYVKIFVPGNRLPHESSVNAFFNAVEAFSRNYRKYPDMVICVSSTHGVNRAGYFICRYLIEKLSWRPKNVLRFFQDSRGHAIERRALVNNLLAIDPPKGMNWKKNMNKFSNPSADVRLIMNASYYSFVPVAEEDFVTEIGCSNIAELDRDVYPTELQTFFLAGQNASGTQMPSSSPLTEQVLPESVDFELHEFQGTCHQGTLGMPFGYPGVRQESAAYSSQEPGFAVLENDGVMHTSPPRKQKRRRNPKSLESMYADLKRAKFHKIHELRRKYFNIG</sequence>
<name>A0A5S6PZT8_TRIMR</name>
<feature type="region of interest" description="Disordered" evidence="1">
    <location>
        <begin position="319"/>
        <end position="340"/>
    </location>
</feature>
<dbReference type="WBParaSite" id="TMUE_0000000404.1">
    <property type="protein sequence ID" value="TMUE_0000000404.1"/>
    <property type="gene ID" value="WBGene00296344"/>
</dbReference>
<dbReference type="SUPFAM" id="SSF52799">
    <property type="entry name" value="(Phosphotyrosine protein) phosphatases II"/>
    <property type="match status" value="1"/>
</dbReference>
<evidence type="ECO:0000256" key="1">
    <source>
        <dbReference type="SAM" id="MobiDB-lite"/>
    </source>
</evidence>
<keyword evidence="2" id="KW-1185">Reference proteome</keyword>
<dbReference type="InterPro" id="IPR051029">
    <property type="entry name" value="mRNA_Capping_Enz/RNA_Phosphat"/>
</dbReference>
<proteinExistence type="predicted"/>
<dbReference type="InterPro" id="IPR029021">
    <property type="entry name" value="Prot-tyrosine_phosphatase-like"/>
</dbReference>
<evidence type="ECO:0000313" key="2">
    <source>
        <dbReference type="Proteomes" id="UP000046395"/>
    </source>
</evidence>